<name>A0A2P7MQF3_9CYAN</name>
<evidence type="ECO:0000256" key="1">
    <source>
        <dbReference type="SAM" id="MobiDB-lite"/>
    </source>
</evidence>
<keyword evidence="3" id="KW-1185">Reference proteome</keyword>
<proteinExistence type="predicted"/>
<comment type="caution">
    <text evidence="2">The sequence shown here is derived from an EMBL/GenBank/DDBJ whole genome shotgun (WGS) entry which is preliminary data.</text>
</comment>
<dbReference type="EMBL" id="PXXO01000023">
    <property type="protein sequence ID" value="PSJ03442.1"/>
    <property type="molecule type" value="Genomic_DNA"/>
</dbReference>
<reference evidence="2 3" key="1">
    <citation type="journal article" date="2018" name="Environ. Microbiol.">
        <title>Ecological and genomic features of two widespread freshwater picocyanobacteria.</title>
        <authorList>
            <person name="Cabello-Yeves P.J."/>
            <person name="Picazo A."/>
            <person name="Camacho A."/>
            <person name="Callieri C."/>
            <person name="Rosselli R."/>
            <person name="Roda-Garcia J.J."/>
            <person name="Coutinho F.H."/>
            <person name="Rodriguez-Valera F."/>
        </authorList>
    </citation>
    <scope>NUCLEOTIDE SEQUENCE [LARGE SCALE GENOMIC DNA]</scope>
    <source>
        <strain evidence="2 3">Tous</strain>
    </source>
</reference>
<evidence type="ECO:0008006" key="4">
    <source>
        <dbReference type="Google" id="ProtNLM"/>
    </source>
</evidence>
<dbReference type="Proteomes" id="UP000243002">
    <property type="component" value="Unassembled WGS sequence"/>
</dbReference>
<evidence type="ECO:0000313" key="3">
    <source>
        <dbReference type="Proteomes" id="UP000243002"/>
    </source>
</evidence>
<accession>A0A2P7MQF3</accession>
<protein>
    <recommendedName>
        <fullName evidence="4">Transposase IS4-like domain-containing protein</fullName>
    </recommendedName>
</protein>
<feature type="region of interest" description="Disordered" evidence="1">
    <location>
        <begin position="1"/>
        <end position="25"/>
    </location>
</feature>
<organism evidence="2 3">
    <name type="scientific">Cyanobium usitatum str. Tous</name>
    <dbReference type="NCBI Taxonomy" id="2116684"/>
    <lineage>
        <taxon>Bacteria</taxon>
        <taxon>Bacillati</taxon>
        <taxon>Cyanobacteriota</taxon>
        <taxon>Cyanophyceae</taxon>
        <taxon>Synechococcales</taxon>
        <taxon>Prochlorococcaceae</taxon>
        <taxon>Cyanobium</taxon>
    </lineage>
</organism>
<evidence type="ECO:0000313" key="2">
    <source>
        <dbReference type="EMBL" id="PSJ03442.1"/>
    </source>
</evidence>
<sequence length="90" mass="9919">MPQRHLPTDASGYPKPQAQRNFSEPDSHIFKGPYGWIQGFKAQSTVDCEHQVIVAIGVSNQPSDALHLLPMLEPIHANNGQLPAEHGRRG</sequence>
<gene>
    <name evidence="2" type="ORF">C7K55_13060</name>
</gene>
<dbReference type="AlphaFoldDB" id="A0A2P7MQF3"/>